<sequence length="146" mass="16707">MLLLAGALVAAKQTKKFEAPKTFEEKEKIAVEMKKISKQLDVRCEYCHSDAERGLKEGDYTLLTREGEYAHEAMFPISAKYKVECSYCHAGNELTAAGERTHQDMKFMRKYKREKRKTLQCGSCHIPGNAGKEFQRLTKFAKKTGY</sequence>
<dbReference type="Gene3D" id="1.10.1130.10">
    <property type="entry name" value="Flavocytochrome C3, Chain A"/>
    <property type="match status" value="1"/>
</dbReference>
<evidence type="ECO:0000313" key="3">
    <source>
        <dbReference type="Proteomes" id="UP000006048"/>
    </source>
</evidence>
<accession>I4B8H4</accession>
<gene>
    <name evidence="2" type="ordered locus">Turpa_2942</name>
</gene>
<dbReference type="STRING" id="869212.Turpa_2942"/>
<reference evidence="2 3" key="1">
    <citation type="submission" date="2012-06" db="EMBL/GenBank/DDBJ databases">
        <title>The complete chromosome of genome of Turneriella parva DSM 21527.</title>
        <authorList>
            <consortium name="US DOE Joint Genome Institute (JGI-PGF)"/>
            <person name="Lucas S."/>
            <person name="Han J."/>
            <person name="Lapidus A."/>
            <person name="Bruce D."/>
            <person name="Goodwin L."/>
            <person name="Pitluck S."/>
            <person name="Peters L."/>
            <person name="Kyrpides N."/>
            <person name="Mavromatis K."/>
            <person name="Ivanova N."/>
            <person name="Mikhailova N."/>
            <person name="Chertkov O."/>
            <person name="Detter J.C."/>
            <person name="Tapia R."/>
            <person name="Han C."/>
            <person name="Land M."/>
            <person name="Hauser L."/>
            <person name="Markowitz V."/>
            <person name="Cheng J.-F."/>
            <person name="Hugenholtz P."/>
            <person name="Woyke T."/>
            <person name="Wu D."/>
            <person name="Gronow S."/>
            <person name="Wellnitz S."/>
            <person name="Brambilla E."/>
            <person name="Klenk H.-P."/>
            <person name="Eisen J.A."/>
        </authorList>
    </citation>
    <scope>NUCLEOTIDE SEQUENCE [LARGE SCALE GENOMIC DNA]</scope>
    <source>
        <strain evidence="3">ATCC BAA-1111 / DSM 21527 / NCTC 11395 / H</strain>
    </source>
</reference>
<dbReference type="InterPro" id="IPR036280">
    <property type="entry name" value="Multihaem_cyt_sf"/>
</dbReference>
<evidence type="ECO:0000313" key="2">
    <source>
        <dbReference type="EMBL" id="AFM13581.1"/>
    </source>
</evidence>
<dbReference type="InterPro" id="IPR054337">
    <property type="entry name" value="Mtrc-MtrF-like_dom_II/IV"/>
</dbReference>
<organism evidence="2 3">
    <name type="scientific">Turneriella parva (strain ATCC BAA-1111 / DSM 21527 / NCTC 11395 / H)</name>
    <name type="common">Leptospira parva</name>
    <dbReference type="NCBI Taxonomy" id="869212"/>
    <lineage>
        <taxon>Bacteria</taxon>
        <taxon>Pseudomonadati</taxon>
        <taxon>Spirochaetota</taxon>
        <taxon>Spirochaetia</taxon>
        <taxon>Leptospirales</taxon>
        <taxon>Leptospiraceae</taxon>
        <taxon>Turneriella</taxon>
    </lineage>
</organism>
<dbReference type="SUPFAM" id="SSF48695">
    <property type="entry name" value="Multiheme cytochromes"/>
    <property type="match status" value="1"/>
</dbReference>
<feature type="domain" description="Outer membrane cytochrome MtrC/MtrF-like" evidence="1">
    <location>
        <begin position="37"/>
        <end position="129"/>
    </location>
</feature>
<dbReference type="HOGENOM" id="CLU_1776662_0_0_12"/>
<name>I4B8H4_TURPD</name>
<evidence type="ECO:0000259" key="1">
    <source>
        <dbReference type="Pfam" id="PF22113"/>
    </source>
</evidence>
<proteinExistence type="predicted"/>
<keyword evidence="3" id="KW-1185">Reference proteome</keyword>
<dbReference type="Proteomes" id="UP000006048">
    <property type="component" value="Chromosome"/>
</dbReference>
<dbReference type="Pfam" id="PF22113">
    <property type="entry name" value="Mtrc-MtrF_II-IV_dom"/>
    <property type="match status" value="1"/>
</dbReference>
<dbReference type="EMBL" id="CP002959">
    <property type="protein sequence ID" value="AFM13581.1"/>
    <property type="molecule type" value="Genomic_DNA"/>
</dbReference>
<dbReference type="AlphaFoldDB" id="I4B8H4"/>
<dbReference type="KEGG" id="tpx:Turpa_2942"/>
<protein>
    <recommendedName>
        <fullName evidence="1">Outer membrane cytochrome MtrC/MtrF-like domain-containing protein</fullName>
    </recommendedName>
</protein>